<evidence type="ECO:0000313" key="2">
    <source>
        <dbReference type="EMBL" id="KII61055.1"/>
    </source>
</evidence>
<reference evidence="2 3" key="1">
    <citation type="journal article" date="2014" name="Genome Biol. Evol.">
        <title>The genome of the myxosporean Thelohanellus kitauei shows adaptations to nutrient acquisition within its fish host.</title>
        <authorList>
            <person name="Yang Y."/>
            <person name="Xiong J."/>
            <person name="Zhou Z."/>
            <person name="Huo F."/>
            <person name="Miao W."/>
            <person name="Ran C."/>
            <person name="Liu Y."/>
            <person name="Zhang J."/>
            <person name="Feng J."/>
            <person name="Wang M."/>
            <person name="Wang M."/>
            <person name="Wang L."/>
            <person name="Yao B."/>
        </authorList>
    </citation>
    <scope>NUCLEOTIDE SEQUENCE [LARGE SCALE GENOMIC DNA]</scope>
    <source>
        <strain evidence="2">Wuqing</strain>
    </source>
</reference>
<evidence type="ECO:0000313" key="3">
    <source>
        <dbReference type="Proteomes" id="UP000031668"/>
    </source>
</evidence>
<organism evidence="2 3">
    <name type="scientific">Thelohanellus kitauei</name>
    <name type="common">Myxosporean</name>
    <dbReference type="NCBI Taxonomy" id="669202"/>
    <lineage>
        <taxon>Eukaryota</taxon>
        <taxon>Metazoa</taxon>
        <taxon>Cnidaria</taxon>
        <taxon>Myxozoa</taxon>
        <taxon>Myxosporea</taxon>
        <taxon>Bivalvulida</taxon>
        <taxon>Platysporina</taxon>
        <taxon>Myxobolidae</taxon>
        <taxon>Thelohanellus</taxon>
    </lineage>
</organism>
<proteinExistence type="predicted"/>
<dbReference type="AlphaFoldDB" id="A0A0C2M1W8"/>
<feature type="compositionally biased region" description="Polar residues" evidence="1">
    <location>
        <begin position="73"/>
        <end position="94"/>
    </location>
</feature>
<dbReference type="Proteomes" id="UP000031668">
    <property type="component" value="Unassembled WGS sequence"/>
</dbReference>
<feature type="region of interest" description="Disordered" evidence="1">
    <location>
        <begin position="73"/>
        <end position="104"/>
    </location>
</feature>
<keyword evidence="3" id="KW-1185">Reference proteome</keyword>
<comment type="caution">
    <text evidence="2">The sequence shown here is derived from an EMBL/GenBank/DDBJ whole genome shotgun (WGS) entry which is preliminary data.</text>
</comment>
<sequence length="211" mass="23929">MKKSTCFGYTYDAKWEKYFPITAVKSDKHAYYCVPCGRRISCAYNGLHGLKKHCKTSRHSLMVAEDKSKTKYTESVCNGTPGTPQSEFSTSVAESTPGDLTATDASSTKFNRRSLAFQNGVNYSVSENQPKRLETSNNENKELGGTNMDCDSNIMELVDKCRYKYGLEFDMESDKEFHLGMGENFKLIVNGIYEELLFLRSVLKKLKHLKK</sequence>
<gene>
    <name evidence="2" type="ORF">RF11_10988</name>
</gene>
<name>A0A0C2M1W8_THEKT</name>
<accession>A0A0C2M1W8</accession>
<dbReference type="EMBL" id="JWZT01005382">
    <property type="protein sequence ID" value="KII61055.1"/>
    <property type="molecule type" value="Genomic_DNA"/>
</dbReference>
<protein>
    <submittedName>
        <fullName evidence="2">Uncharacterized protein</fullName>
    </submittedName>
</protein>
<evidence type="ECO:0000256" key="1">
    <source>
        <dbReference type="SAM" id="MobiDB-lite"/>
    </source>
</evidence>